<comment type="caution">
    <text evidence="1">The sequence shown here is derived from an EMBL/GenBank/DDBJ whole genome shotgun (WGS) entry which is preliminary data.</text>
</comment>
<dbReference type="EMBL" id="JARKNE010000013">
    <property type="protein sequence ID" value="KAK5772858.1"/>
    <property type="molecule type" value="Genomic_DNA"/>
</dbReference>
<evidence type="ECO:0000313" key="1">
    <source>
        <dbReference type="EMBL" id="KAK5772858.1"/>
    </source>
</evidence>
<name>A0ABR0MHY8_GOSAR</name>
<keyword evidence="2" id="KW-1185">Reference proteome</keyword>
<proteinExistence type="predicted"/>
<evidence type="ECO:0000313" key="2">
    <source>
        <dbReference type="Proteomes" id="UP001358586"/>
    </source>
</evidence>
<protein>
    <submittedName>
        <fullName evidence="1">Uncharacterized protein</fullName>
    </submittedName>
</protein>
<accession>A0ABR0MHY8</accession>
<dbReference type="Proteomes" id="UP001358586">
    <property type="component" value="Chromosome 13"/>
</dbReference>
<sequence>MSLLSSRLGLRTKSPNRSVTLPLLNHRRPTAAGHRDTTGTAASGDTSATILWHPELVRLLLVRFGSMTT</sequence>
<reference evidence="1 2" key="1">
    <citation type="submission" date="2023-03" db="EMBL/GenBank/DDBJ databases">
        <title>WGS of Gossypium arboreum.</title>
        <authorList>
            <person name="Yu D."/>
        </authorList>
    </citation>
    <scope>NUCLEOTIDE SEQUENCE [LARGE SCALE GENOMIC DNA]</scope>
    <source>
        <tissue evidence="1">Leaf</tissue>
    </source>
</reference>
<organism evidence="1 2">
    <name type="scientific">Gossypium arboreum</name>
    <name type="common">Tree cotton</name>
    <name type="synonym">Gossypium nanking</name>
    <dbReference type="NCBI Taxonomy" id="29729"/>
    <lineage>
        <taxon>Eukaryota</taxon>
        <taxon>Viridiplantae</taxon>
        <taxon>Streptophyta</taxon>
        <taxon>Embryophyta</taxon>
        <taxon>Tracheophyta</taxon>
        <taxon>Spermatophyta</taxon>
        <taxon>Magnoliopsida</taxon>
        <taxon>eudicotyledons</taxon>
        <taxon>Gunneridae</taxon>
        <taxon>Pentapetalae</taxon>
        <taxon>rosids</taxon>
        <taxon>malvids</taxon>
        <taxon>Malvales</taxon>
        <taxon>Malvaceae</taxon>
        <taxon>Malvoideae</taxon>
        <taxon>Gossypium</taxon>
    </lineage>
</organism>
<gene>
    <name evidence="1" type="ORF">PVK06_049157</name>
</gene>